<dbReference type="SUPFAM" id="SSF161111">
    <property type="entry name" value="Cation efflux protein transmembrane domain-like"/>
    <property type="match status" value="1"/>
</dbReference>
<dbReference type="NCBIfam" id="TIGR01297">
    <property type="entry name" value="CDF"/>
    <property type="match status" value="1"/>
</dbReference>
<evidence type="ECO:0000256" key="7">
    <source>
        <dbReference type="SAM" id="Phobius"/>
    </source>
</evidence>
<feature type="transmembrane region" description="Helical" evidence="7">
    <location>
        <begin position="159"/>
        <end position="192"/>
    </location>
</feature>
<dbReference type="Proteomes" id="UP000077339">
    <property type="component" value="Unassembled WGS sequence"/>
</dbReference>
<sequence>MKSREERAKKGAIIGIAGNVFLSALKILTGLFTGSMAITADGLDSATDIMTSVITLVSTNLSKRPPDEEHPYGHERAETIASKIISMIIFFAGAQLAIFSIQKLISGKLVFENLPIVLSVALISSTGKYGLYRYKLHIGHKIDSNVFIADAMNMKNDIFISLSVAAGMVIVKLTGLFIFDAILGLFVSIFVIKTSIELFMSSSFELMDGIQPKDDIYRRVLEEAINTDGVSNPHRIRIRKFGYKYFVELDLEVKGDITVNEAHELSKTVERNIKQNIPKVYDVHVHIEPLGNVERETFGLDRSHISRRKGGTDG</sequence>
<keyword evidence="5 7" id="KW-1133">Transmembrane helix</keyword>
<evidence type="ECO:0000256" key="5">
    <source>
        <dbReference type="ARBA" id="ARBA00022989"/>
    </source>
</evidence>
<keyword evidence="4 7" id="KW-0812">Transmembrane</keyword>
<feature type="domain" description="Cation efflux protein transmembrane" evidence="8">
    <location>
        <begin position="13"/>
        <end position="207"/>
    </location>
</feature>
<dbReference type="Gene3D" id="1.20.1510.10">
    <property type="entry name" value="Cation efflux protein transmembrane domain"/>
    <property type="match status" value="1"/>
</dbReference>
<dbReference type="PANTHER" id="PTHR43840">
    <property type="entry name" value="MITOCHONDRIAL METAL TRANSPORTER 1-RELATED"/>
    <property type="match status" value="1"/>
</dbReference>
<dbReference type="GO" id="GO:0008324">
    <property type="term" value="F:monoatomic cation transmembrane transporter activity"/>
    <property type="evidence" value="ECO:0007669"/>
    <property type="project" value="InterPro"/>
</dbReference>
<dbReference type="AlphaFoldDB" id="A0A176K393"/>
<reference evidence="10 11" key="1">
    <citation type="submission" date="2014-02" db="EMBL/GenBank/DDBJ databases">
        <title>Kosmotoga genome sequencing.</title>
        <authorList>
            <person name="Pollo S.M."/>
            <person name="Charchuk R."/>
            <person name="Nesbo C.L."/>
        </authorList>
    </citation>
    <scope>NUCLEOTIDE SEQUENCE [LARGE SCALE GENOMIC DNA]</scope>
    <source>
        <strain evidence="10 11">S304</strain>
    </source>
</reference>
<protein>
    <submittedName>
        <fullName evidence="10">Cation diffusion facilitator family transporter</fullName>
    </submittedName>
</protein>
<keyword evidence="11" id="KW-1185">Reference proteome</keyword>
<evidence type="ECO:0000256" key="2">
    <source>
        <dbReference type="ARBA" id="ARBA00008114"/>
    </source>
</evidence>
<keyword evidence="3" id="KW-0813">Transport</keyword>
<keyword evidence="6 7" id="KW-0472">Membrane</keyword>
<dbReference type="Pfam" id="PF01545">
    <property type="entry name" value="Cation_efflux"/>
    <property type="match status" value="1"/>
</dbReference>
<evidence type="ECO:0000256" key="1">
    <source>
        <dbReference type="ARBA" id="ARBA00004141"/>
    </source>
</evidence>
<dbReference type="PANTHER" id="PTHR43840:SF50">
    <property type="entry name" value="MANGANESE EFFLUX SYSTEM PROTEIN MNES"/>
    <property type="match status" value="1"/>
</dbReference>
<dbReference type="InterPro" id="IPR027469">
    <property type="entry name" value="Cation_efflux_TMD_sf"/>
</dbReference>
<dbReference type="RefSeq" id="WP_235598493.1">
    <property type="nucleotide sequence ID" value="NZ_JFHK01000004.1"/>
</dbReference>
<evidence type="ECO:0000256" key="6">
    <source>
        <dbReference type="ARBA" id="ARBA00023136"/>
    </source>
</evidence>
<dbReference type="InterPro" id="IPR036837">
    <property type="entry name" value="Cation_efflux_CTD_sf"/>
</dbReference>
<accession>A0A176K393</accession>
<evidence type="ECO:0000259" key="8">
    <source>
        <dbReference type="Pfam" id="PF01545"/>
    </source>
</evidence>
<dbReference type="InterPro" id="IPR050291">
    <property type="entry name" value="CDF_Transporter"/>
</dbReference>
<dbReference type="Gene3D" id="3.30.70.1350">
    <property type="entry name" value="Cation efflux protein, cytoplasmic domain"/>
    <property type="match status" value="1"/>
</dbReference>
<evidence type="ECO:0000313" key="10">
    <source>
        <dbReference type="EMBL" id="OAA31442.1"/>
    </source>
</evidence>
<dbReference type="PATRIC" id="fig|1453497.3.peg.1604"/>
<dbReference type="Pfam" id="PF16916">
    <property type="entry name" value="ZT_dimer"/>
    <property type="match status" value="1"/>
</dbReference>
<dbReference type="GO" id="GO:0016020">
    <property type="term" value="C:membrane"/>
    <property type="evidence" value="ECO:0007669"/>
    <property type="project" value="UniProtKB-SubCell"/>
</dbReference>
<evidence type="ECO:0000259" key="9">
    <source>
        <dbReference type="Pfam" id="PF16916"/>
    </source>
</evidence>
<dbReference type="EMBL" id="JFHK01000004">
    <property type="protein sequence ID" value="OAA31442.1"/>
    <property type="molecule type" value="Genomic_DNA"/>
</dbReference>
<dbReference type="InterPro" id="IPR058533">
    <property type="entry name" value="Cation_efflux_TM"/>
</dbReference>
<feature type="transmembrane region" description="Helical" evidence="7">
    <location>
        <begin position="80"/>
        <end position="101"/>
    </location>
</feature>
<comment type="subcellular location">
    <subcellularLocation>
        <location evidence="1">Membrane</location>
        <topology evidence="1">Multi-pass membrane protein</topology>
    </subcellularLocation>
</comment>
<comment type="caution">
    <text evidence="10">The sequence shown here is derived from an EMBL/GenBank/DDBJ whole genome shotgun (WGS) entry which is preliminary data.</text>
</comment>
<dbReference type="InterPro" id="IPR002524">
    <property type="entry name" value="Cation_efflux"/>
</dbReference>
<organism evidence="10 11">
    <name type="scientific">Kosmotoga arenicorallina S304</name>
    <dbReference type="NCBI Taxonomy" id="1453497"/>
    <lineage>
        <taxon>Bacteria</taxon>
        <taxon>Thermotogati</taxon>
        <taxon>Thermotogota</taxon>
        <taxon>Thermotogae</taxon>
        <taxon>Kosmotogales</taxon>
        <taxon>Kosmotogaceae</taxon>
        <taxon>Kosmotoga</taxon>
    </lineage>
</organism>
<feature type="domain" description="Cation efflux protein cytoplasmic" evidence="9">
    <location>
        <begin position="212"/>
        <end position="289"/>
    </location>
</feature>
<proteinExistence type="inferred from homology"/>
<dbReference type="InterPro" id="IPR027470">
    <property type="entry name" value="Cation_efflux_CTD"/>
</dbReference>
<name>A0A176K393_9BACT</name>
<dbReference type="SUPFAM" id="SSF160240">
    <property type="entry name" value="Cation efflux protein cytoplasmic domain-like"/>
    <property type="match status" value="1"/>
</dbReference>
<gene>
    <name evidence="10" type="ORF">AT15_08080</name>
</gene>
<evidence type="ECO:0000313" key="11">
    <source>
        <dbReference type="Proteomes" id="UP000077339"/>
    </source>
</evidence>
<dbReference type="STRING" id="1453497.AT15_08080"/>
<feature type="transmembrane region" description="Helical" evidence="7">
    <location>
        <begin position="12"/>
        <end position="38"/>
    </location>
</feature>
<evidence type="ECO:0000256" key="4">
    <source>
        <dbReference type="ARBA" id="ARBA00022692"/>
    </source>
</evidence>
<comment type="similarity">
    <text evidence="2">Belongs to the cation diffusion facilitator (CDF) transporter (TC 2.A.4) family.</text>
</comment>
<evidence type="ECO:0000256" key="3">
    <source>
        <dbReference type="ARBA" id="ARBA00022448"/>
    </source>
</evidence>
<dbReference type="FunFam" id="1.20.1510.10:FF:000006">
    <property type="entry name" value="Divalent cation efflux transporter"/>
    <property type="match status" value="1"/>
</dbReference>